<dbReference type="InterPro" id="IPR036891">
    <property type="entry name" value="Signal_recog_part_SRP54_M_sf"/>
</dbReference>
<dbReference type="EMBL" id="HACM01009953">
    <property type="protein sequence ID" value="CRZ10395.1"/>
    <property type="molecule type" value="Transcribed_RNA"/>
</dbReference>
<evidence type="ECO:0000313" key="3">
    <source>
        <dbReference type="EMBL" id="CRZ10395.1"/>
    </source>
</evidence>
<dbReference type="InterPro" id="IPR004125">
    <property type="entry name" value="Signal_recog_particle_SRP54_M"/>
</dbReference>
<accession>A0A0H5R8D8</accession>
<proteinExistence type="predicted"/>
<feature type="region of interest" description="Disordered" evidence="1">
    <location>
        <begin position="197"/>
        <end position="220"/>
    </location>
</feature>
<dbReference type="AlphaFoldDB" id="A0A0H5R8D8"/>
<dbReference type="Pfam" id="PF02978">
    <property type="entry name" value="SRP_SPB"/>
    <property type="match status" value="1"/>
</dbReference>
<sequence>RSPCGFCSRTISEMSLALIRATRLLAKPQTNTLLLLRPMPGHHRTMSGGVLSGLTDRMKNWSEKKQVESKEKMFKQQMEDLNKIEHFTLDRFHESVQKQAAKSGAAGWRSLIPGTGNTAGVKEAKDVLKILDAMTPLQRSTGVDDLNKNDKIEIATKSGTDVSDVNLMFRQYAMLKSIHGWIRNESALGNPLPESQEQLQEFARRRPIQKPTTLSQKRRR</sequence>
<feature type="compositionally biased region" description="Polar residues" evidence="1">
    <location>
        <begin position="210"/>
        <end position="220"/>
    </location>
</feature>
<evidence type="ECO:0000259" key="2">
    <source>
        <dbReference type="Pfam" id="PF02978"/>
    </source>
</evidence>
<protein>
    <recommendedName>
        <fullName evidence="2">Signal recognition particle SRP54 subunit M-domain domain-containing protein</fullName>
    </recommendedName>
</protein>
<name>A0A0H5R8D8_9EUKA</name>
<feature type="non-terminal residue" evidence="3">
    <location>
        <position position="1"/>
    </location>
</feature>
<feature type="domain" description="Signal recognition particle SRP54 subunit M-domain" evidence="2">
    <location>
        <begin position="86"/>
        <end position="177"/>
    </location>
</feature>
<dbReference type="GO" id="GO:0008312">
    <property type="term" value="F:7S RNA binding"/>
    <property type="evidence" value="ECO:0007669"/>
    <property type="project" value="InterPro"/>
</dbReference>
<evidence type="ECO:0000256" key="1">
    <source>
        <dbReference type="SAM" id="MobiDB-lite"/>
    </source>
</evidence>
<dbReference type="GO" id="GO:0006614">
    <property type="term" value="P:SRP-dependent cotranslational protein targeting to membrane"/>
    <property type="evidence" value="ECO:0007669"/>
    <property type="project" value="InterPro"/>
</dbReference>
<dbReference type="Gene3D" id="1.10.260.30">
    <property type="entry name" value="Signal recognition particle, SRP54 subunit, M-domain"/>
    <property type="match status" value="1"/>
</dbReference>
<organism evidence="3">
    <name type="scientific">Spongospora subterranea</name>
    <dbReference type="NCBI Taxonomy" id="70186"/>
    <lineage>
        <taxon>Eukaryota</taxon>
        <taxon>Sar</taxon>
        <taxon>Rhizaria</taxon>
        <taxon>Endomyxa</taxon>
        <taxon>Phytomyxea</taxon>
        <taxon>Plasmodiophorida</taxon>
        <taxon>Plasmodiophoridae</taxon>
        <taxon>Spongospora</taxon>
    </lineage>
</organism>
<reference evidence="3" key="1">
    <citation type="submission" date="2015-04" db="EMBL/GenBank/DDBJ databases">
        <title>The genome sequence of the plant pathogenic Rhizarian Plasmodiophora brassicae reveals insights in its biotrophic life cycle and the origin of chitin synthesis.</title>
        <authorList>
            <person name="Schwelm A."/>
            <person name="Fogelqvist J."/>
            <person name="Knaust A."/>
            <person name="Julke S."/>
            <person name="Lilja T."/>
            <person name="Dhandapani V."/>
            <person name="Bonilla-Rosso G."/>
            <person name="Karlsson M."/>
            <person name="Shevchenko A."/>
            <person name="Choi S.R."/>
            <person name="Kim H.G."/>
            <person name="Park J.Y."/>
            <person name="Lim Y.P."/>
            <person name="Ludwig-Muller J."/>
            <person name="Dixelius C."/>
        </authorList>
    </citation>
    <scope>NUCLEOTIDE SEQUENCE</scope>
    <source>
        <tissue evidence="3">Potato root galls</tissue>
    </source>
</reference>
<dbReference type="SUPFAM" id="SSF47446">
    <property type="entry name" value="Signal peptide-binding domain"/>
    <property type="match status" value="1"/>
</dbReference>
<dbReference type="GO" id="GO:0048500">
    <property type="term" value="C:signal recognition particle"/>
    <property type="evidence" value="ECO:0007669"/>
    <property type="project" value="InterPro"/>
</dbReference>